<organism evidence="1 2">
    <name type="scientific">Ascoidea rubescens DSM 1968</name>
    <dbReference type="NCBI Taxonomy" id="1344418"/>
    <lineage>
        <taxon>Eukaryota</taxon>
        <taxon>Fungi</taxon>
        <taxon>Dikarya</taxon>
        <taxon>Ascomycota</taxon>
        <taxon>Saccharomycotina</taxon>
        <taxon>Saccharomycetes</taxon>
        <taxon>Ascoideaceae</taxon>
        <taxon>Ascoidea</taxon>
    </lineage>
</organism>
<protein>
    <submittedName>
        <fullName evidence="1">Uncharacterized protein</fullName>
    </submittedName>
</protein>
<name>A0A1D2V8A2_9ASCO</name>
<gene>
    <name evidence="1" type="ORF">ASCRUDRAFT_83158</name>
</gene>
<accession>A0A1D2V8A2</accession>
<dbReference type="EMBL" id="KV454500">
    <property type="protein sequence ID" value="ODV57886.1"/>
    <property type="molecule type" value="Genomic_DNA"/>
</dbReference>
<dbReference type="InParanoid" id="A0A1D2V8A2"/>
<evidence type="ECO:0000313" key="2">
    <source>
        <dbReference type="Proteomes" id="UP000095038"/>
    </source>
</evidence>
<evidence type="ECO:0000313" key="1">
    <source>
        <dbReference type="EMBL" id="ODV57886.1"/>
    </source>
</evidence>
<dbReference type="AlphaFoldDB" id="A0A1D2V8A2"/>
<dbReference type="Proteomes" id="UP000095038">
    <property type="component" value="Unassembled WGS sequence"/>
</dbReference>
<dbReference type="GeneID" id="30968462"/>
<proteinExistence type="predicted"/>
<keyword evidence="2" id="KW-1185">Reference proteome</keyword>
<sequence>MSLEEHSLVDYLEEDVKNKDVKGVTGIKGIKDVQMDVKASVDSRSLIINIILIVF</sequence>
<reference evidence="2" key="1">
    <citation type="submission" date="2016-05" db="EMBL/GenBank/DDBJ databases">
        <title>Comparative genomics of biotechnologically important yeasts.</title>
        <authorList>
            <consortium name="DOE Joint Genome Institute"/>
            <person name="Riley R."/>
            <person name="Haridas S."/>
            <person name="Wolfe K.H."/>
            <person name="Lopes M.R."/>
            <person name="Hittinger C.T."/>
            <person name="Goker M."/>
            <person name="Salamov A."/>
            <person name="Wisecaver J."/>
            <person name="Long T.M."/>
            <person name="Aerts A.L."/>
            <person name="Barry K."/>
            <person name="Choi C."/>
            <person name="Clum A."/>
            <person name="Coughlan A.Y."/>
            <person name="Deshpande S."/>
            <person name="Douglass A.P."/>
            <person name="Hanson S.J."/>
            <person name="Klenk H.-P."/>
            <person name="Labutti K."/>
            <person name="Lapidus A."/>
            <person name="Lindquist E."/>
            <person name="Lipzen A."/>
            <person name="Meier-Kolthoff J.P."/>
            <person name="Ohm R.A."/>
            <person name="Otillar R.P."/>
            <person name="Pangilinan J."/>
            <person name="Peng Y."/>
            <person name="Rokas A."/>
            <person name="Rosa C.A."/>
            <person name="Scheuner C."/>
            <person name="Sibirny A.A."/>
            <person name="Slot J.C."/>
            <person name="Stielow J.B."/>
            <person name="Sun H."/>
            <person name="Kurtzman C.P."/>
            <person name="Blackwell M."/>
            <person name="Grigoriev I.V."/>
            <person name="Jeffries T.W."/>
        </authorList>
    </citation>
    <scope>NUCLEOTIDE SEQUENCE [LARGE SCALE GENOMIC DNA]</scope>
    <source>
        <strain evidence="2">DSM 1968</strain>
    </source>
</reference>
<dbReference type="RefSeq" id="XP_020044193.1">
    <property type="nucleotide sequence ID" value="XM_020194826.1"/>
</dbReference>